<organism evidence="4 5">
    <name type="scientific">Rhodocytophaga rosea</name>
    <dbReference type="NCBI Taxonomy" id="2704465"/>
    <lineage>
        <taxon>Bacteria</taxon>
        <taxon>Pseudomonadati</taxon>
        <taxon>Bacteroidota</taxon>
        <taxon>Cytophagia</taxon>
        <taxon>Cytophagales</taxon>
        <taxon>Rhodocytophagaceae</taxon>
        <taxon>Rhodocytophaga</taxon>
    </lineage>
</organism>
<dbReference type="Gene3D" id="1.25.40.20">
    <property type="entry name" value="Ankyrin repeat-containing domain"/>
    <property type="match status" value="1"/>
</dbReference>
<sequence length="152" mass="17174">MLVSLEQASQVQALLEKHPDLEASEALLTAVSKDNLTLTSWLLEKNSHINYQRSEDQRTALYIAVCADNYEMTKVLLAHQANPDIQDGDGWTPLMDAVFHTNKPMIELLLSHKANISLRDKENKTALEMAKSANNQEIISLLNQYNNSLKRK</sequence>
<dbReference type="Pfam" id="PF12796">
    <property type="entry name" value="Ank_2"/>
    <property type="match status" value="1"/>
</dbReference>
<accession>A0A6C0GBE4</accession>
<dbReference type="InterPro" id="IPR002110">
    <property type="entry name" value="Ankyrin_rpt"/>
</dbReference>
<keyword evidence="1" id="KW-0677">Repeat</keyword>
<proteinExistence type="predicted"/>
<dbReference type="AlphaFoldDB" id="A0A6C0GBE4"/>
<gene>
    <name evidence="4" type="ORF">GXP67_00265</name>
</gene>
<evidence type="ECO:0000256" key="3">
    <source>
        <dbReference type="PROSITE-ProRule" id="PRU00023"/>
    </source>
</evidence>
<dbReference type="RefSeq" id="WP_162441305.1">
    <property type="nucleotide sequence ID" value="NZ_CP048222.1"/>
</dbReference>
<evidence type="ECO:0000313" key="4">
    <source>
        <dbReference type="EMBL" id="QHT65217.1"/>
    </source>
</evidence>
<keyword evidence="5" id="KW-1185">Reference proteome</keyword>
<name>A0A6C0GBE4_9BACT</name>
<dbReference type="PROSITE" id="PS50297">
    <property type="entry name" value="ANK_REP_REGION"/>
    <property type="match status" value="1"/>
</dbReference>
<reference evidence="4 5" key="1">
    <citation type="submission" date="2020-01" db="EMBL/GenBank/DDBJ databases">
        <authorList>
            <person name="Kim M.K."/>
        </authorList>
    </citation>
    <scope>NUCLEOTIDE SEQUENCE [LARGE SCALE GENOMIC DNA]</scope>
    <source>
        <strain evidence="4 5">172606-1</strain>
    </source>
</reference>
<dbReference type="KEGG" id="rhoz:GXP67_00265"/>
<keyword evidence="2 3" id="KW-0040">ANK repeat</keyword>
<evidence type="ECO:0000256" key="2">
    <source>
        <dbReference type="ARBA" id="ARBA00023043"/>
    </source>
</evidence>
<dbReference type="PANTHER" id="PTHR24198:SF165">
    <property type="entry name" value="ANKYRIN REPEAT-CONTAINING PROTEIN-RELATED"/>
    <property type="match status" value="1"/>
</dbReference>
<feature type="repeat" description="ANK" evidence="3">
    <location>
        <begin position="56"/>
        <end position="88"/>
    </location>
</feature>
<dbReference type="PANTHER" id="PTHR24198">
    <property type="entry name" value="ANKYRIN REPEAT AND PROTEIN KINASE DOMAIN-CONTAINING PROTEIN"/>
    <property type="match status" value="1"/>
</dbReference>
<dbReference type="InterPro" id="IPR036770">
    <property type="entry name" value="Ankyrin_rpt-contain_sf"/>
</dbReference>
<protein>
    <submittedName>
        <fullName evidence="4">Ankyrin repeat domain-containing protein</fullName>
    </submittedName>
</protein>
<dbReference type="Proteomes" id="UP000480178">
    <property type="component" value="Chromosome"/>
</dbReference>
<evidence type="ECO:0000256" key="1">
    <source>
        <dbReference type="ARBA" id="ARBA00022737"/>
    </source>
</evidence>
<dbReference type="EMBL" id="CP048222">
    <property type="protein sequence ID" value="QHT65217.1"/>
    <property type="molecule type" value="Genomic_DNA"/>
</dbReference>
<dbReference type="SMART" id="SM00248">
    <property type="entry name" value="ANK"/>
    <property type="match status" value="4"/>
</dbReference>
<dbReference type="PROSITE" id="PS50088">
    <property type="entry name" value="ANK_REPEAT"/>
    <property type="match status" value="2"/>
</dbReference>
<dbReference type="SUPFAM" id="SSF48403">
    <property type="entry name" value="Ankyrin repeat"/>
    <property type="match status" value="1"/>
</dbReference>
<evidence type="ECO:0000313" key="5">
    <source>
        <dbReference type="Proteomes" id="UP000480178"/>
    </source>
</evidence>
<feature type="repeat" description="ANK" evidence="3">
    <location>
        <begin position="89"/>
        <end position="121"/>
    </location>
</feature>